<keyword evidence="2" id="KW-0808">Transferase</keyword>
<dbReference type="AlphaFoldDB" id="A0A292GLG7"/>
<feature type="domain" description="N-acetyltransferase" evidence="1">
    <location>
        <begin position="1"/>
        <end position="148"/>
    </location>
</feature>
<organism evidence="2">
    <name type="scientific">Ochrobactrum sp. PW1</name>
    <dbReference type="NCBI Taxonomy" id="1882222"/>
    <lineage>
        <taxon>Bacteria</taxon>
        <taxon>Pseudomonadati</taxon>
        <taxon>Pseudomonadota</taxon>
        <taxon>Alphaproteobacteria</taxon>
        <taxon>Hyphomicrobiales</taxon>
        <taxon>Brucellaceae</taxon>
        <taxon>Brucella/Ochrobactrum group</taxon>
        <taxon>Ochrobactrum</taxon>
    </lineage>
</organism>
<dbReference type="PANTHER" id="PTHR43617">
    <property type="entry name" value="L-AMINO ACID N-ACETYLTRANSFERASE"/>
    <property type="match status" value="1"/>
</dbReference>
<evidence type="ECO:0000259" key="1">
    <source>
        <dbReference type="PROSITE" id="PS51186"/>
    </source>
</evidence>
<dbReference type="GO" id="GO:0016747">
    <property type="term" value="F:acyltransferase activity, transferring groups other than amino-acyl groups"/>
    <property type="evidence" value="ECO:0007669"/>
    <property type="project" value="InterPro"/>
</dbReference>
<reference evidence="2" key="1">
    <citation type="submission" date="2016-07" db="EMBL/GenBank/DDBJ databases">
        <title>Genomics reveals synergistic degradation of pyrene by five bacteria in a mangrove sediment-derived bacterial consortium.</title>
        <authorList>
            <person name="Wanapaisan P."/>
            <person name="Vejarano F."/>
            <person name="Chakraborty J."/>
            <person name="Shintani M."/>
            <person name="Muangchinda C."/>
            <person name="Laothamteep N."/>
            <person name="Suzuki-Minakuchi C."/>
            <person name="Inoue K."/>
            <person name="Nojiri H."/>
            <person name="Pinyakong O."/>
        </authorList>
    </citation>
    <scope>NUCLEOTIDE SEQUENCE</scope>
    <source>
        <strain evidence="2">PW1</strain>
    </source>
</reference>
<dbReference type="InterPro" id="IPR016181">
    <property type="entry name" value="Acyl_CoA_acyltransferase"/>
</dbReference>
<dbReference type="Gene3D" id="3.40.630.30">
    <property type="match status" value="1"/>
</dbReference>
<dbReference type="Pfam" id="PF13527">
    <property type="entry name" value="Acetyltransf_9"/>
    <property type="match status" value="1"/>
</dbReference>
<dbReference type="EMBL" id="LC171366">
    <property type="protein sequence ID" value="BBA73548.1"/>
    <property type="molecule type" value="Genomic_DNA"/>
</dbReference>
<proteinExistence type="predicted"/>
<protein>
    <submittedName>
        <fullName evidence="2">GCN5-like N-acetyltransferase</fullName>
    </submittedName>
</protein>
<dbReference type="SUPFAM" id="SSF55729">
    <property type="entry name" value="Acyl-CoA N-acyltransferases (Nat)"/>
    <property type="match status" value="1"/>
</dbReference>
<evidence type="ECO:0000313" key="2">
    <source>
        <dbReference type="EMBL" id="BBA73548.1"/>
    </source>
</evidence>
<sequence>MQIRPERPEDVDAIRSLTAAAFKEMIHSSQTEAAIIDALRNEGALTLSLVAVQGADVVGHAAFSPVTINNELHGWYGLGPVSVLPDQQRKGIGQALINEGLKRLQHSGAHGCVVLGDPGYYGRFGFRSDPQLLYAGAPPEYFMCLAFSSPIPRGEVAYHSGFSAS</sequence>
<name>A0A292GLG7_9HYPH</name>
<accession>A0A292GLG7</accession>
<dbReference type="InterPro" id="IPR050276">
    <property type="entry name" value="MshD_Acetyltransferase"/>
</dbReference>
<dbReference type="InterPro" id="IPR000182">
    <property type="entry name" value="GNAT_dom"/>
</dbReference>
<dbReference type="PROSITE" id="PS51186">
    <property type="entry name" value="GNAT"/>
    <property type="match status" value="1"/>
</dbReference>
<dbReference type="PANTHER" id="PTHR43617:SF2">
    <property type="entry name" value="UPF0039 PROTEIN SLL0451"/>
    <property type="match status" value="1"/>
</dbReference>
<dbReference type="CDD" id="cd04301">
    <property type="entry name" value="NAT_SF"/>
    <property type="match status" value="1"/>
</dbReference>